<dbReference type="InterPro" id="IPR017596">
    <property type="entry name" value="PdhA/BkdA"/>
</dbReference>
<dbReference type="PANTHER" id="PTHR43380">
    <property type="entry name" value="2-OXOISOVALERATE DEHYDROGENASE SUBUNIT ALPHA, MITOCHONDRIAL"/>
    <property type="match status" value="1"/>
</dbReference>
<evidence type="ECO:0000313" key="6">
    <source>
        <dbReference type="Proteomes" id="UP000199183"/>
    </source>
</evidence>
<dbReference type="GO" id="GO:0016624">
    <property type="term" value="F:oxidoreductase activity, acting on the aldehyde or oxo group of donors, disulfide as acceptor"/>
    <property type="evidence" value="ECO:0007669"/>
    <property type="project" value="InterPro"/>
</dbReference>
<comment type="cofactor">
    <cofactor evidence="1">
        <name>thiamine diphosphate</name>
        <dbReference type="ChEBI" id="CHEBI:58937"/>
    </cofactor>
</comment>
<gene>
    <name evidence="5" type="ORF">SAMN04489806_2574</name>
</gene>
<dbReference type="Proteomes" id="UP000199183">
    <property type="component" value="Unassembled WGS sequence"/>
</dbReference>
<organism evidence="5 6">
    <name type="scientific">Paramicrobacterium humi</name>
    <dbReference type="NCBI Taxonomy" id="640635"/>
    <lineage>
        <taxon>Bacteria</taxon>
        <taxon>Bacillati</taxon>
        <taxon>Actinomycetota</taxon>
        <taxon>Actinomycetes</taxon>
        <taxon>Micrococcales</taxon>
        <taxon>Microbacteriaceae</taxon>
        <taxon>Paramicrobacterium</taxon>
    </lineage>
</organism>
<proteinExistence type="predicted"/>
<name>A0A1H4PPJ8_9MICO</name>
<keyword evidence="2" id="KW-0560">Oxidoreductase</keyword>
<dbReference type="CDD" id="cd02000">
    <property type="entry name" value="TPP_E1_PDC_ADC_BCADC"/>
    <property type="match status" value="1"/>
</dbReference>
<dbReference type="PANTHER" id="PTHR43380:SF1">
    <property type="entry name" value="2-OXOISOVALERATE DEHYDROGENASE SUBUNIT ALPHA, MITOCHONDRIAL"/>
    <property type="match status" value="1"/>
</dbReference>
<dbReference type="STRING" id="640635.SAMN04489806_2574"/>
<dbReference type="SUPFAM" id="SSF52518">
    <property type="entry name" value="Thiamin diphosphate-binding fold (THDP-binding)"/>
    <property type="match status" value="1"/>
</dbReference>
<dbReference type="AlphaFoldDB" id="A0A1H4PPJ8"/>
<dbReference type="GO" id="GO:0000287">
    <property type="term" value="F:magnesium ion binding"/>
    <property type="evidence" value="ECO:0007669"/>
    <property type="project" value="UniProtKB-ARBA"/>
</dbReference>
<protein>
    <submittedName>
        <fullName evidence="5">Pyruvate dehydrogenase E1 component alpha subunit</fullName>
    </submittedName>
</protein>
<dbReference type="InterPro" id="IPR050771">
    <property type="entry name" value="Alpha-ketoacid_DH_E1_comp"/>
</dbReference>
<dbReference type="InterPro" id="IPR029061">
    <property type="entry name" value="THDP-binding"/>
</dbReference>
<dbReference type="GO" id="GO:0009083">
    <property type="term" value="P:branched-chain amino acid catabolic process"/>
    <property type="evidence" value="ECO:0007669"/>
    <property type="project" value="TreeGrafter"/>
</dbReference>
<evidence type="ECO:0000256" key="1">
    <source>
        <dbReference type="ARBA" id="ARBA00001964"/>
    </source>
</evidence>
<dbReference type="Gene3D" id="3.40.50.970">
    <property type="match status" value="1"/>
</dbReference>
<dbReference type="NCBIfam" id="TIGR03181">
    <property type="entry name" value="PDH_E1_alph_x"/>
    <property type="match status" value="1"/>
</dbReference>
<evidence type="ECO:0000256" key="2">
    <source>
        <dbReference type="ARBA" id="ARBA00023002"/>
    </source>
</evidence>
<evidence type="ECO:0000256" key="3">
    <source>
        <dbReference type="ARBA" id="ARBA00023052"/>
    </source>
</evidence>
<keyword evidence="5" id="KW-0670">Pyruvate</keyword>
<dbReference type="InterPro" id="IPR001017">
    <property type="entry name" value="DH_E1"/>
</dbReference>
<evidence type="ECO:0000313" key="5">
    <source>
        <dbReference type="EMBL" id="SEC09299.1"/>
    </source>
</evidence>
<accession>A0A1H4PPJ8</accession>
<evidence type="ECO:0000259" key="4">
    <source>
        <dbReference type="Pfam" id="PF00676"/>
    </source>
</evidence>
<dbReference type="Pfam" id="PF00676">
    <property type="entry name" value="E1_dh"/>
    <property type="match status" value="1"/>
</dbReference>
<dbReference type="OrthoDB" id="9766715at2"/>
<reference evidence="5 6" key="1">
    <citation type="submission" date="2016-10" db="EMBL/GenBank/DDBJ databases">
        <authorList>
            <person name="de Groot N.N."/>
        </authorList>
    </citation>
    <scope>NUCLEOTIDE SEQUENCE [LARGE SCALE GENOMIC DNA]</scope>
    <source>
        <strain evidence="5 6">DSM 21799</strain>
    </source>
</reference>
<sequence length="376" mass="40692">MRVTVSTTHGPTMLLTHSGEYVQLLTPDGERVAAPGFDPWVADLSHDELLSLYEDMVVSRRIDTEATALQRQGEIGLWPPLIGQEAAQVASAHALASDDFVFGSYRENAVAYCRGVDLATMISVWRGNANAGWNPYDINMAAPAIIIGTQALHAVGYAMGCTFDGSDQLAIAYFGDGATSQGDVNEAMVFAASFKAPVIFFCQNNQYAISEPVGVQTTKPIADRAPGFGIPSIRVDGNDVLAVLAATRIAADHARSGQGPMYIEAVTYRMGAHTTSDDPTRYRDDDEIQQWRERDPIDRLHRYLEGLGAMTDEAESAVAAKADAVAKTLRDGCRSLAEPQPLSFFDTVFAEPNHHLARQRSEYEAYLASLGGGEGR</sequence>
<keyword evidence="6" id="KW-1185">Reference proteome</keyword>
<dbReference type="EMBL" id="FNRY01000001">
    <property type="protein sequence ID" value="SEC09299.1"/>
    <property type="molecule type" value="Genomic_DNA"/>
</dbReference>
<keyword evidence="3" id="KW-0786">Thiamine pyrophosphate</keyword>
<feature type="domain" description="Dehydrogenase E1 component" evidence="4">
    <location>
        <begin position="55"/>
        <end position="324"/>
    </location>
</feature>